<keyword evidence="1" id="KW-0812">Transmembrane</keyword>
<name>A0A937CXP1_9HYPH</name>
<proteinExistence type="predicted"/>
<dbReference type="AlphaFoldDB" id="A0A937CXP1"/>
<evidence type="ECO:0000313" key="3">
    <source>
        <dbReference type="Proteomes" id="UP000605848"/>
    </source>
</evidence>
<keyword evidence="1" id="KW-1133">Transmembrane helix</keyword>
<keyword evidence="1" id="KW-0472">Membrane</keyword>
<dbReference type="RefSeq" id="WP_202059105.1">
    <property type="nucleotide sequence ID" value="NZ_JAEQMY010000012.1"/>
</dbReference>
<feature type="transmembrane region" description="Helical" evidence="1">
    <location>
        <begin position="66"/>
        <end position="86"/>
    </location>
</feature>
<comment type="caution">
    <text evidence="2">The sequence shown here is derived from an EMBL/GenBank/DDBJ whole genome shotgun (WGS) entry which is preliminary data.</text>
</comment>
<gene>
    <name evidence="2" type="ORF">JKG68_10655</name>
</gene>
<keyword evidence="3" id="KW-1185">Reference proteome</keyword>
<dbReference type="Proteomes" id="UP000605848">
    <property type="component" value="Unassembled WGS sequence"/>
</dbReference>
<organism evidence="2 3">
    <name type="scientific">Microvirga aerilata</name>
    <dbReference type="NCBI Taxonomy" id="670292"/>
    <lineage>
        <taxon>Bacteria</taxon>
        <taxon>Pseudomonadati</taxon>
        <taxon>Pseudomonadota</taxon>
        <taxon>Alphaproteobacteria</taxon>
        <taxon>Hyphomicrobiales</taxon>
        <taxon>Methylobacteriaceae</taxon>
        <taxon>Microvirga</taxon>
    </lineage>
</organism>
<evidence type="ECO:0000256" key="1">
    <source>
        <dbReference type="SAM" id="Phobius"/>
    </source>
</evidence>
<accession>A0A937CXP1</accession>
<reference evidence="2" key="1">
    <citation type="submission" date="2021-01" db="EMBL/GenBank/DDBJ databases">
        <title>Microvirga sp.</title>
        <authorList>
            <person name="Kim M.K."/>
        </authorList>
    </citation>
    <scope>NUCLEOTIDE SEQUENCE</scope>
    <source>
        <strain evidence="2">5420S-16</strain>
    </source>
</reference>
<evidence type="ECO:0000313" key="2">
    <source>
        <dbReference type="EMBL" id="MBL0404429.1"/>
    </source>
</evidence>
<dbReference type="EMBL" id="JAEQMY010000012">
    <property type="protein sequence ID" value="MBL0404429.1"/>
    <property type="molecule type" value="Genomic_DNA"/>
</dbReference>
<protein>
    <submittedName>
        <fullName evidence="2">Uncharacterized protein</fullName>
    </submittedName>
</protein>
<sequence length="120" mass="12560">MKTVLSYCSARMFLKALLPMVAMSPRQCEGSANDNDLQRHTGLTVAPSKLRDTTLSLHSKRAADGLTGHVVAAIALVAGILALPLLQGPVMPATTTSEARSDVIRGSPIAPVLLELQEGG</sequence>